<dbReference type="UniPathway" id="UPA00113">
    <property type="reaction ID" value="UER00532"/>
</dbReference>
<dbReference type="HAMAP" id="MF_01631">
    <property type="entry name" value="GlmU"/>
    <property type="match status" value="1"/>
</dbReference>
<dbReference type="CDD" id="cd03353">
    <property type="entry name" value="LbH_GlmU_C"/>
    <property type="match status" value="1"/>
</dbReference>
<dbReference type="PANTHER" id="PTHR43584">
    <property type="entry name" value="NUCLEOTIDYL TRANSFERASE"/>
    <property type="match status" value="1"/>
</dbReference>
<comment type="function">
    <text evidence="17 18">Catalyzes the last two sequential reactions in the de novo biosynthetic pathway for UDP-N-acetylglucosamine (UDP-GlcNAc). The C-terminal domain catalyzes the transfer of acetyl group from acetyl coenzyme A to glucosamine-1-phosphate (GlcN-1-P) to produce N-acetylglucosamine-1-phosphate (GlcNAc-1-P), which is converted into UDP-GlcNAc by the transfer of uridine 5-monophosphate (from uridine 5-triphosphate), a reaction catalyzed by the N-terminal domain.</text>
</comment>
<dbReference type="GO" id="GO:0071555">
    <property type="term" value="P:cell wall organization"/>
    <property type="evidence" value="ECO:0007669"/>
    <property type="project" value="UniProtKB-KW"/>
</dbReference>
<evidence type="ECO:0000313" key="21">
    <source>
        <dbReference type="EMBL" id="KTD67475.1"/>
    </source>
</evidence>
<comment type="pathway">
    <text evidence="18">Nucleotide-sugar biosynthesis; UDP-N-acetyl-alpha-D-glucosamine biosynthesis; UDP-N-acetyl-alpha-D-glucosamine from N-acetyl-alpha-D-glucosamine 1-phosphate: step 1/1.</text>
</comment>
<evidence type="ECO:0000256" key="2">
    <source>
        <dbReference type="ARBA" id="ARBA00007707"/>
    </source>
</evidence>
<sequence length="459" mass="49628">MNLQIVILAAGQGKRMYSNIPKVLHPLAGKPMLVRVVETAQQLNPDAIHVIYGHGGEQLKNSLPDLPVHWVYQAEQLGTGHAVMQALPFIPPQTQVLVLSADVPLIQASTLRALIECSNPANSYQSILTLLVAHLEDPSGLGRIIRDNQGEVSIIVEEKDANEQEKNIKEIYSGICCAISDDLEKWLPKLSNNNAQGEYYLTEIIALAVANKTSIRTISTKDDAEIQGVNNRLQLHGLERIWQTRKAKELLQQGVNVVDANRFDLRGELICGKDVSIDINCVFHGKVVLGDGCTIGPNCVLTDVVLGAGCEVYAQSVLEGCDIANDCMIGPFARLRSGTELAANCKIGNFVETKKAIFGEGSKASHLSYLGDVELGKEVNVGAGTITCNYDGVNKHKTIIEDAVFIGSDTQLVAPVTIGAHATIGAGSTIRKNVPPGELTLTESKQKTVYGWKRPVKKD</sequence>
<comment type="pathway">
    <text evidence="18">Nucleotide-sugar biosynthesis; UDP-N-acetyl-alpha-D-glucosamine biosynthesis; N-acetyl-alpha-D-glucosamine 1-phosphate from alpha-D-glucosamine 6-phosphate (route II): step 2/2.</text>
</comment>
<evidence type="ECO:0000256" key="16">
    <source>
        <dbReference type="ARBA" id="ARBA00048493"/>
    </source>
</evidence>
<evidence type="ECO:0000256" key="9">
    <source>
        <dbReference type="ARBA" id="ARBA00022842"/>
    </source>
</evidence>
<evidence type="ECO:0000256" key="18">
    <source>
        <dbReference type="HAMAP-Rule" id="MF_01631"/>
    </source>
</evidence>
<dbReference type="GO" id="GO:0009252">
    <property type="term" value="P:peptidoglycan biosynthetic process"/>
    <property type="evidence" value="ECO:0007669"/>
    <property type="project" value="UniProtKB-UniRule"/>
</dbReference>
<feature type="region of interest" description="N-acetyltransferase" evidence="18">
    <location>
        <begin position="254"/>
        <end position="459"/>
    </location>
</feature>
<dbReference type="PANTHER" id="PTHR43584:SF3">
    <property type="entry name" value="BIFUNCTIONAL PROTEIN GLMU"/>
    <property type="match status" value="1"/>
</dbReference>
<dbReference type="InterPro" id="IPR011004">
    <property type="entry name" value="Trimer_LpxA-like_sf"/>
</dbReference>
<dbReference type="Pfam" id="PF00132">
    <property type="entry name" value="Hexapep"/>
    <property type="match status" value="1"/>
</dbReference>
<dbReference type="RefSeq" id="WP_058512842.1">
    <property type="nucleotide sequence ID" value="NZ_CAAAIH010000024.1"/>
</dbReference>
<feature type="binding site" evidence="18">
    <location>
        <position position="22"/>
    </location>
    <ligand>
        <name>UDP-N-acetyl-alpha-D-glucosamine</name>
        <dbReference type="ChEBI" id="CHEBI:57705"/>
    </ligand>
</feature>
<dbReference type="OrthoDB" id="9775031at2"/>
<feature type="binding site" evidence="18">
    <location>
        <position position="380"/>
    </location>
    <ligand>
        <name>UDP-N-acetyl-alpha-D-glucosamine</name>
        <dbReference type="ChEBI" id="CHEBI:57705"/>
    </ligand>
</feature>
<dbReference type="EMBL" id="LNYU01000008">
    <property type="protein sequence ID" value="KTD67475.1"/>
    <property type="molecule type" value="Genomic_DNA"/>
</dbReference>
<keyword evidence="22" id="KW-1185">Reference proteome</keyword>
<feature type="binding site" evidence="18">
    <location>
        <position position="354"/>
    </location>
    <ligand>
        <name>UDP-N-acetyl-alpha-D-glucosamine</name>
        <dbReference type="ChEBI" id="CHEBI:57705"/>
    </ligand>
</feature>
<dbReference type="GO" id="GO:0016020">
    <property type="term" value="C:membrane"/>
    <property type="evidence" value="ECO:0007669"/>
    <property type="project" value="GOC"/>
</dbReference>
<dbReference type="InterPro" id="IPR025877">
    <property type="entry name" value="MobA-like_NTP_Trfase"/>
</dbReference>
<feature type="binding site" evidence="18">
    <location>
        <position position="157"/>
    </location>
    <ligand>
        <name>UDP-N-acetyl-alpha-D-glucosamine</name>
        <dbReference type="ChEBI" id="CHEBI:57705"/>
    </ligand>
</feature>
<dbReference type="SUPFAM" id="SSF51161">
    <property type="entry name" value="Trimeric LpxA-like enzymes"/>
    <property type="match status" value="1"/>
</dbReference>
<comment type="similarity">
    <text evidence="3 18">In the N-terminal section; belongs to the N-acetylglucosamine-1-phosphate uridyltransferase family.</text>
</comment>
<feature type="binding site" evidence="18">
    <location>
        <position position="408"/>
    </location>
    <ligand>
        <name>acetyl-CoA</name>
        <dbReference type="ChEBI" id="CHEBI:57288"/>
    </ligand>
</feature>
<evidence type="ECO:0000256" key="13">
    <source>
        <dbReference type="ARBA" id="ARBA00023315"/>
    </source>
</evidence>
<accession>A0A0W0ZFK0</accession>
<dbReference type="InterPro" id="IPR018357">
    <property type="entry name" value="Hexapep_transf_CS"/>
</dbReference>
<feature type="binding site" evidence="18">
    <location>
        <begin position="8"/>
        <end position="11"/>
    </location>
    <ligand>
        <name>UDP-N-acetyl-alpha-D-glucosamine</name>
        <dbReference type="ChEBI" id="CHEBI:57705"/>
    </ligand>
</feature>
<proteinExistence type="inferred from homology"/>
<keyword evidence="4 18" id="KW-0963">Cytoplasm</keyword>
<feature type="domain" description="Mannose-1-phosphate guanyltransferase C-terminal" evidence="20">
    <location>
        <begin position="267"/>
        <end position="351"/>
    </location>
</feature>
<keyword evidence="8 18" id="KW-0677">Repeat</keyword>
<comment type="subcellular location">
    <subcellularLocation>
        <location evidence="1 18">Cytoplasm</location>
    </subcellularLocation>
</comment>
<gene>
    <name evidence="18 21" type="primary">glmU</name>
    <name evidence="21" type="ORF">Lsan_0366</name>
</gene>
<evidence type="ECO:0000259" key="19">
    <source>
        <dbReference type="Pfam" id="PF12804"/>
    </source>
</evidence>
<dbReference type="UniPathway" id="UPA00973"/>
<feature type="binding site" evidence="18">
    <location>
        <begin position="389"/>
        <end position="390"/>
    </location>
    <ligand>
        <name>acetyl-CoA</name>
        <dbReference type="ChEBI" id="CHEBI:57288"/>
    </ligand>
</feature>
<dbReference type="InterPro" id="IPR038009">
    <property type="entry name" value="GlmU_C_LbH"/>
</dbReference>
<evidence type="ECO:0000256" key="3">
    <source>
        <dbReference type="ARBA" id="ARBA00007947"/>
    </source>
</evidence>
<evidence type="ECO:0000259" key="20">
    <source>
        <dbReference type="Pfam" id="PF25087"/>
    </source>
</evidence>
<dbReference type="InterPro" id="IPR050065">
    <property type="entry name" value="GlmU-like"/>
</dbReference>
<dbReference type="GO" id="GO:0005737">
    <property type="term" value="C:cytoplasm"/>
    <property type="evidence" value="ECO:0007669"/>
    <property type="project" value="UniProtKB-SubCell"/>
</dbReference>
<dbReference type="Pfam" id="PF12804">
    <property type="entry name" value="NTP_transf_3"/>
    <property type="match status" value="1"/>
</dbReference>
<comment type="caution">
    <text evidence="18">Lacks conserved residue(s) required for the propagation of feature annotation.</text>
</comment>
<evidence type="ECO:0000256" key="1">
    <source>
        <dbReference type="ARBA" id="ARBA00004496"/>
    </source>
</evidence>
<keyword evidence="7 18" id="KW-0479">Metal-binding</keyword>
<comment type="pathway">
    <text evidence="18">Bacterial outer membrane biogenesis; LPS lipid A biosynthesis.</text>
</comment>
<comment type="similarity">
    <text evidence="2 18">In the C-terminal section; belongs to the transferase hexapeptide repeat family.</text>
</comment>
<dbReference type="Gene3D" id="3.90.550.10">
    <property type="entry name" value="Spore Coat Polysaccharide Biosynthesis Protein SpsA, Chain A"/>
    <property type="match status" value="1"/>
</dbReference>
<evidence type="ECO:0000256" key="12">
    <source>
        <dbReference type="ARBA" id="ARBA00023268"/>
    </source>
</evidence>
<comment type="caution">
    <text evidence="21">The sequence shown here is derived from an EMBL/GenBank/DDBJ whole genome shotgun (WGS) entry which is preliminary data.</text>
</comment>
<dbReference type="CDD" id="cd02540">
    <property type="entry name" value="GT2_GlmU_N_bac"/>
    <property type="match status" value="1"/>
</dbReference>
<comment type="subunit">
    <text evidence="18">Homotrimer.</text>
</comment>
<evidence type="ECO:0000256" key="5">
    <source>
        <dbReference type="ARBA" id="ARBA00022679"/>
    </source>
</evidence>
<reference evidence="21 22" key="1">
    <citation type="submission" date="2015-11" db="EMBL/GenBank/DDBJ databases">
        <title>Genomic analysis of 38 Legionella species identifies large and diverse effector repertoires.</title>
        <authorList>
            <person name="Burstein D."/>
            <person name="Amaro F."/>
            <person name="Zusman T."/>
            <person name="Lifshitz Z."/>
            <person name="Cohen O."/>
            <person name="Gilbert J.A."/>
            <person name="Pupko T."/>
            <person name="Shuman H.A."/>
            <person name="Segal G."/>
        </authorList>
    </citation>
    <scope>NUCLEOTIDE SEQUENCE [LARGE SCALE GENOMIC DNA]</scope>
    <source>
        <strain evidence="21 22">SC-63-C7</strain>
    </source>
</reference>
<evidence type="ECO:0000256" key="6">
    <source>
        <dbReference type="ARBA" id="ARBA00022695"/>
    </source>
</evidence>
<dbReference type="Gene3D" id="2.160.10.10">
    <property type="entry name" value="Hexapeptide repeat proteins"/>
    <property type="match status" value="1"/>
</dbReference>
<dbReference type="GO" id="GO:0006048">
    <property type="term" value="P:UDP-N-acetylglucosamine biosynthetic process"/>
    <property type="evidence" value="ECO:0007669"/>
    <property type="project" value="UniProtKB-UniPathway"/>
</dbReference>
<comment type="catalytic activity">
    <reaction evidence="15 18">
        <text>alpha-D-glucosamine 1-phosphate + acetyl-CoA = N-acetyl-alpha-D-glucosamine 1-phosphate + CoA + H(+)</text>
        <dbReference type="Rhea" id="RHEA:13725"/>
        <dbReference type="ChEBI" id="CHEBI:15378"/>
        <dbReference type="ChEBI" id="CHEBI:57287"/>
        <dbReference type="ChEBI" id="CHEBI:57288"/>
        <dbReference type="ChEBI" id="CHEBI:57776"/>
        <dbReference type="ChEBI" id="CHEBI:58516"/>
        <dbReference type="EC" id="2.3.1.157"/>
    </reaction>
</comment>
<dbReference type="InterPro" id="IPR001451">
    <property type="entry name" value="Hexapep"/>
</dbReference>
<dbReference type="GO" id="GO:0000902">
    <property type="term" value="P:cell morphogenesis"/>
    <property type="evidence" value="ECO:0007669"/>
    <property type="project" value="UniProtKB-UniRule"/>
</dbReference>
<keyword evidence="9 18" id="KW-0460">Magnesium</keyword>
<feature type="binding site" evidence="18">
    <location>
        <position position="369"/>
    </location>
    <ligand>
        <name>UDP-N-acetyl-alpha-D-glucosamine</name>
        <dbReference type="ChEBI" id="CHEBI:57705"/>
    </ligand>
</feature>
<organism evidence="21 22">
    <name type="scientific">Legionella santicrucis</name>
    <dbReference type="NCBI Taxonomy" id="45074"/>
    <lineage>
        <taxon>Bacteria</taxon>
        <taxon>Pseudomonadati</taxon>
        <taxon>Pseudomonadota</taxon>
        <taxon>Gammaproteobacteria</taxon>
        <taxon>Legionellales</taxon>
        <taxon>Legionellaceae</taxon>
        <taxon>Legionella</taxon>
    </lineage>
</organism>
<feature type="region of interest" description="Linker" evidence="18">
    <location>
        <begin position="233"/>
        <end position="253"/>
    </location>
</feature>
<feature type="binding site" evidence="18">
    <location>
        <position position="336"/>
    </location>
    <ligand>
        <name>UDP-N-acetyl-alpha-D-glucosamine</name>
        <dbReference type="ChEBI" id="CHEBI:57705"/>
    </ligand>
</feature>
<evidence type="ECO:0000256" key="4">
    <source>
        <dbReference type="ARBA" id="ARBA00022490"/>
    </source>
</evidence>
<dbReference type="STRING" id="45074.Lsan_0366"/>
<dbReference type="GO" id="GO:0008360">
    <property type="term" value="P:regulation of cell shape"/>
    <property type="evidence" value="ECO:0007669"/>
    <property type="project" value="UniProtKB-KW"/>
</dbReference>
<feature type="binding site" evidence="18">
    <location>
        <position position="230"/>
    </location>
    <ligand>
        <name>UDP-N-acetyl-alpha-D-glucosamine</name>
        <dbReference type="ChEBI" id="CHEBI:57705"/>
    </ligand>
</feature>
<evidence type="ECO:0000313" key="22">
    <source>
        <dbReference type="Proteomes" id="UP000054703"/>
    </source>
</evidence>
<evidence type="ECO:0000256" key="17">
    <source>
        <dbReference type="ARBA" id="ARBA00049628"/>
    </source>
</evidence>
<feature type="binding site" evidence="18">
    <location>
        <position position="426"/>
    </location>
    <ligand>
        <name>acetyl-CoA</name>
        <dbReference type="ChEBI" id="CHEBI:57288"/>
    </ligand>
</feature>
<feature type="binding site" evidence="18">
    <location>
        <position position="73"/>
    </location>
    <ligand>
        <name>UDP-N-acetyl-alpha-D-glucosamine</name>
        <dbReference type="ChEBI" id="CHEBI:57705"/>
    </ligand>
</feature>
<feature type="binding site" evidence="18">
    <location>
        <position position="383"/>
    </location>
    <ligand>
        <name>acetyl-CoA</name>
        <dbReference type="ChEBI" id="CHEBI:57288"/>
    </ligand>
</feature>
<dbReference type="InterPro" id="IPR005882">
    <property type="entry name" value="Bifunctional_GlmU"/>
</dbReference>
<dbReference type="PATRIC" id="fig|45074.5.peg.387"/>
<evidence type="ECO:0000256" key="11">
    <source>
        <dbReference type="ARBA" id="ARBA00022984"/>
    </source>
</evidence>
<dbReference type="AlphaFoldDB" id="A0A0W0ZFK0"/>
<comment type="cofactor">
    <cofactor evidence="18">
        <name>Mg(2+)</name>
        <dbReference type="ChEBI" id="CHEBI:18420"/>
    </cofactor>
    <text evidence="18">Binds 1 Mg(2+) ion per subunit.</text>
</comment>
<feature type="binding site" evidence="18">
    <location>
        <position position="230"/>
    </location>
    <ligand>
        <name>Mg(2+)</name>
        <dbReference type="ChEBI" id="CHEBI:18420"/>
    </ligand>
</feature>
<evidence type="ECO:0000256" key="8">
    <source>
        <dbReference type="ARBA" id="ARBA00022737"/>
    </source>
</evidence>
<evidence type="ECO:0000256" key="15">
    <source>
        <dbReference type="ARBA" id="ARBA00048247"/>
    </source>
</evidence>
<protein>
    <recommendedName>
        <fullName evidence="18">Bifunctional protein GlmU</fullName>
    </recommendedName>
    <domain>
        <recommendedName>
            <fullName evidence="18">UDP-N-acetylglucosamine pyrophosphorylase</fullName>
            <ecNumber evidence="18">2.7.7.23</ecNumber>
        </recommendedName>
        <alternativeName>
            <fullName evidence="18">N-acetylglucosamine-1-phosphate uridyltransferase</fullName>
        </alternativeName>
    </domain>
    <domain>
        <recommendedName>
            <fullName evidence="18">Glucosamine-1-phosphate N-acetyltransferase</fullName>
            <ecNumber evidence="18">2.3.1.157</ecNumber>
        </recommendedName>
    </domain>
</protein>
<comment type="catalytic activity">
    <reaction evidence="16 18">
        <text>N-acetyl-alpha-D-glucosamine 1-phosphate + UTP + H(+) = UDP-N-acetyl-alpha-D-glucosamine + diphosphate</text>
        <dbReference type="Rhea" id="RHEA:13509"/>
        <dbReference type="ChEBI" id="CHEBI:15378"/>
        <dbReference type="ChEBI" id="CHEBI:33019"/>
        <dbReference type="ChEBI" id="CHEBI:46398"/>
        <dbReference type="ChEBI" id="CHEBI:57705"/>
        <dbReference type="ChEBI" id="CHEBI:57776"/>
        <dbReference type="EC" id="2.7.7.23"/>
    </reaction>
</comment>
<dbReference type="NCBIfam" id="TIGR01173">
    <property type="entry name" value="glmU"/>
    <property type="match status" value="1"/>
</dbReference>
<feature type="region of interest" description="Pyrophosphorylase" evidence="18">
    <location>
        <begin position="1"/>
        <end position="232"/>
    </location>
</feature>
<dbReference type="InterPro" id="IPR029044">
    <property type="entry name" value="Nucleotide-diphossugar_trans"/>
</dbReference>
<dbReference type="GO" id="GO:0003977">
    <property type="term" value="F:UDP-N-acetylglucosamine diphosphorylase activity"/>
    <property type="evidence" value="ECO:0007669"/>
    <property type="project" value="UniProtKB-UniRule"/>
</dbReference>
<feature type="binding site" evidence="18">
    <location>
        <position position="142"/>
    </location>
    <ligand>
        <name>UDP-N-acetyl-alpha-D-glucosamine</name>
        <dbReference type="ChEBI" id="CHEBI:57705"/>
    </ligand>
</feature>
<dbReference type="GO" id="GO:0009245">
    <property type="term" value="P:lipid A biosynthetic process"/>
    <property type="evidence" value="ECO:0007669"/>
    <property type="project" value="UniProtKB-UniRule"/>
</dbReference>
<keyword evidence="5 18" id="KW-0808">Transferase</keyword>
<dbReference type="EC" id="2.7.7.23" evidence="18"/>
<name>A0A0W0ZFK0_9GAMM</name>
<dbReference type="EC" id="2.3.1.157" evidence="18"/>
<dbReference type="GO" id="GO:0000287">
    <property type="term" value="F:magnesium ion binding"/>
    <property type="evidence" value="ECO:0007669"/>
    <property type="project" value="UniProtKB-UniRule"/>
</dbReference>
<keyword evidence="11 18" id="KW-0573">Peptidoglycan synthesis</keyword>
<keyword evidence="14 18" id="KW-0961">Cell wall biogenesis/degradation</keyword>
<dbReference type="Pfam" id="PF25087">
    <property type="entry name" value="GMPPB_C"/>
    <property type="match status" value="1"/>
</dbReference>
<feature type="domain" description="MobA-like NTP transferase" evidence="19">
    <location>
        <begin position="6"/>
        <end position="119"/>
    </location>
</feature>
<keyword evidence="10 18" id="KW-0133">Cell shape</keyword>
<dbReference type="InterPro" id="IPR056729">
    <property type="entry name" value="GMPPB_C"/>
</dbReference>
<evidence type="ECO:0000256" key="14">
    <source>
        <dbReference type="ARBA" id="ARBA00023316"/>
    </source>
</evidence>
<dbReference type="PROSITE" id="PS00101">
    <property type="entry name" value="HEXAPEP_TRANSFERASES"/>
    <property type="match status" value="1"/>
</dbReference>
<feature type="binding site" evidence="18">
    <location>
        <begin position="78"/>
        <end position="79"/>
    </location>
    <ligand>
        <name>UDP-N-acetyl-alpha-D-glucosamine</name>
        <dbReference type="ChEBI" id="CHEBI:57705"/>
    </ligand>
</feature>
<feature type="active site" description="Proton acceptor" evidence="18">
    <location>
        <position position="366"/>
    </location>
</feature>
<keyword evidence="6 18" id="KW-0548">Nucleotidyltransferase</keyword>
<dbReference type="SUPFAM" id="SSF53448">
    <property type="entry name" value="Nucleotide-diphospho-sugar transferases"/>
    <property type="match status" value="1"/>
</dbReference>
<feature type="binding site" evidence="18">
    <location>
        <position position="102"/>
    </location>
    <ligand>
        <name>Mg(2+)</name>
        <dbReference type="ChEBI" id="CHEBI:18420"/>
    </ligand>
</feature>
<evidence type="ECO:0000256" key="10">
    <source>
        <dbReference type="ARBA" id="ARBA00022960"/>
    </source>
</evidence>
<keyword evidence="13 18" id="KW-0012">Acyltransferase</keyword>
<dbReference type="GO" id="GO:0019134">
    <property type="term" value="F:glucosamine-1-phosphate N-acetyltransferase activity"/>
    <property type="evidence" value="ECO:0007669"/>
    <property type="project" value="UniProtKB-UniRule"/>
</dbReference>
<evidence type="ECO:0000256" key="7">
    <source>
        <dbReference type="ARBA" id="ARBA00022723"/>
    </source>
</evidence>
<keyword evidence="12 18" id="KW-0511">Multifunctional enzyme</keyword>
<dbReference type="Proteomes" id="UP000054703">
    <property type="component" value="Unassembled WGS sequence"/>
</dbReference>